<dbReference type="Pfam" id="PF00126">
    <property type="entry name" value="HTH_1"/>
    <property type="match status" value="1"/>
</dbReference>
<proteinExistence type="inferred from homology"/>
<dbReference type="Gene3D" id="1.10.10.10">
    <property type="entry name" value="Winged helix-like DNA-binding domain superfamily/Winged helix DNA-binding domain"/>
    <property type="match status" value="1"/>
</dbReference>
<keyword evidence="2" id="KW-0805">Transcription regulation</keyword>
<dbReference type="EMBL" id="CP003742">
    <property type="protein sequence ID" value="AGI73525.1"/>
    <property type="molecule type" value="Genomic_DNA"/>
</dbReference>
<gene>
    <name evidence="6" type="ORF">OA238_c35560</name>
</gene>
<dbReference type="Pfam" id="PF03466">
    <property type="entry name" value="LysR_substrate"/>
    <property type="match status" value="1"/>
</dbReference>
<evidence type="ECO:0000259" key="5">
    <source>
        <dbReference type="PROSITE" id="PS50931"/>
    </source>
</evidence>
<dbReference type="GO" id="GO:0003700">
    <property type="term" value="F:DNA-binding transcription factor activity"/>
    <property type="evidence" value="ECO:0007669"/>
    <property type="project" value="InterPro"/>
</dbReference>
<evidence type="ECO:0000256" key="3">
    <source>
        <dbReference type="ARBA" id="ARBA00023125"/>
    </source>
</evidence>
<dbReference type="Gene3D" id="3.40.190.290">
    <property type="match status" value="1"/>
</dbReference>
<dbReference type="InterPro" id="IPR058163">
    <property type="entry name" value="LysR-type_TF_proteobact-type"/>
</dbReference>
<dbReference type="InterPro" id="IPR000847">
    <property type="entry name" value="LysR_HTH_N"/>
</dbReference>
<dbReference type="InterPro" id="IPR036388">
    <property type="entry name" value="WH-like_DNA-bd_sf"/>
</dbReference>
<dbReference type="SUPFAM" id="SSF53850">
    <property type="entry name" value="Periplasmic binding protein-like II"/>
    <property type="match status" value="1"/>
</dbReference>
<dbReference type="STRING" id="391616.OA238_c35560"/>
<dbReference type="HOGENOM" id="CLU_039613_2_0_5"/>
<dbReference type="eggNOG" id="COG0583">
    <property type="taxonomic scope" value="Bacteria"/>
</dbReference>
<keyword evidence="7" id="KW-1185">Reference proteome</keyword>
<evidence type="ECO:0000313" key="7">
    <source>
        <dbReference type="Proteomes" id="UP000004688"/>
    </source>
</evidence>
<accession>M9RUN2</accession>
<evidence type="ECO:0000256" key="2">
    <source>
        <dbReference type="ARBA" id="ARBA00023015"/>
    </source>
</evidence>
<name>M9RUN2_9RHOB</name>
<dbReference type="AlphaFoldDB" id="M9RUN2"/>
<dbReference type="InterPro" id="IPR036390">
    <property type="entry name" value="WH_DNA-bd_sf"/>
</dbReference>
<dbReference type="InterPro" id="IPR005119">
    <property type="entry name" value="LysR_subst-bd"/>
</dbReference>
<organism evidence="6 7">
    <name type="scientific">Octadecabacter arcticus 238</name>
    <dbReference type="NCBI Taxonomy" id="391616"/>
    <lineage>
        <taxon>Bacteria</taxon>
        <taxon>Pseudomonadati</taxon>
        <taxon>Pseudomonadota</taxon>
        <taxon>Alphaproteobacteria</taxon>
        <taxon>Rhodobacterales</taxon>
        <taxon>Roseobacteraceae</taxon>
        <taxon>Octadecabacter</taxon>
    </lineage>
</organism>
<dbReference type="PROSITE" id="PS50931">
    <property type="entry name" value="HTH_LYSR"/>
    <property type="match status" value="1"/>
</dbReference>
<sequence length="333" mass="37301">MSSEDAESVYCEGRKRVYGICMNKRYKRNGAAIVRIRTGVTMDNWDEIRTAFQVARIGTVSGAADVLGVHHATVIRHIDALEQRLGVKLFQRHARGYTATEAGQDLMQVAAATDDQFTQLAGRIRGQGEGVSGDLVVTSLIMLSPILTPVLAKFRRENPDLTVRFLTGDRLFRLEYGEAHVAIRAGEAPNQPDNVVQPFVSQTMHLVAAPSYIAEYGLPDGESDLVNHWFIGHDSAESRAPFNRWLTEKVPQNRIVFRTTDHRAMFDAVLEGAGIGFVATWELKRHPELVEVIPSEEEWSGPLWLVTHVDLHRTTKVQAFLTFLKKEAEGWEL</sequence>
<dbReference type="PANTHER" id="PTHR30537:SF3">
    <property type="entry name" value="TRANSCRIPTIONAL REGULATORY PROTEIN"/>
    <property type="match status" value="1"/>
</dbReference>
<evidence type="ECO:0000256" key="1">
    <source>
        <dbReference type="ARBA" id="ARBA00009437"/>
    </source>
</evidence>
<dbReference type="KEGG" id="oar:OA238_c35560"/>
<reference evidence="6 7" key="1">
    <citation type="journal article" date="2013" name="PLoS ONE">
        <title>Poles Apart: Arctic and Antarctic Octadecabacter strains Share High Genome Plasticity and a New Type of Xanthorhodopsin.</title>
        <authorList>
            <person name="Vollmers J."/>
            <person name="Voget S."/>
            <person name="Dietrich S."/>
            <person name="Gollnow K."/>
            <person name="Smits M."/>
            <person name="Meyer K."/>
            <person name="Brinkhoff T."/>
            <person name="Simon M."/>
            <person name="Daniel R."/>
        </authorList>
    </citation>
    <scope>NUCLEOTIDE SEQUENCE [LARGE SCALE GENOMIC DNA]</scope>
    <source>
        <strain evidence="6 7">238</strain>
    </source>
</reference>
<dbReference type="GO" id="GO:0006351">
    <property type="term" value="P:DNA-templated transcription"/>
    <property type="evidence" value="ECO:0007669"/>
    <property type="project" value="TreeGrafter"/>
</dbReference>
<dbReference type="Proteomes" id="UP000004688">
    <property type="component" value="Chromosome"/>
</dbReference>
<feature type="domain" description="HTH lysR-type" evidence="5">
    <location>
        <begin position="43"/>
        <end position="100"/>
    </location>
</feature>
<protein>
    <submittedName>
        <fullName evidence="6">LysR family transcriptional regulator</fullName>
    </submittedName>
</protein>
<keyword evidence="4" id="KW-0804">Transcription</keyword>
<evidence type="ECO:0000313" key="6">
    <source>
        <dbReference type="EMBL" id="AGI73525.1"/>
    </source>
</evidence>
<dbReference type="GO" id="GO:0043565">
    <property type="term" value="F:sequence-specific DNA binding"/>
    <property type="evidence" value="ECO:0007669"/>
    <property type="project" value="TreeGrafter"/>
</dbReference>
<keyword evidence="3" id="KW-0238">DNA-binding</keyword>
<evidence type="ECO:0000256" key="4">
    <source>
        <dbReference type="ARBA" id="ARBA00023163"/>
    </source>
</evidence>
<dbReference type="SUPFAM" id="SSF46785">
    <property type="entry name" value="Winged helix' DNA-binding domain"/>
    <property type="match status" value="1"/>
</dbReference>
<comment type="similarity">
    <text evidence="1">Belongs to the LysR transcriptional regulatory family.</text>
</comment>
<dbReference type="PANTHER" id="PTHR30537">
    <property type="entry name" value="HTH-TYPE TRANSCRIPTIONAL REGULATOR"/>
    <property type="match status" value="1"/>
</dbReference>